<reference evidence="3" key="1">
    <citation type="submission" date="2021-03" db="EMBL/GenBank/DDBJ databases">
        <authorList>
            <person name="Bekaert M."/>
        </authorList>
    </citation>
    <scope>NUCLEOTIDE SEQUENCE</scope>
</reference>
<organism evidence="3 4">
    <name type="scientific">Mytilus edulis</name>
    <name type="common">Blue mussel</name>
    <dbReference type="NCBI Taxonomy" id="6550"/>
    <lineage>
        <taxon>Eukaryota</taxon>
        <taxon>Metazoa</taxon>
        <taxon>Spiralia</taxon>
        <taxon>Lophotrochozoa</taxon>
        <taxon>Mollusca</taxon>
        <taxon>Bivalvia</taxon>
        <taxon>Autobranchia</taxon>
        <taxon>Pteriomorphia</taxon>
        <taxon>Mytilida</taxon>
        <taxon>Mytiloidea</taxon>
        <taxon>Mytilidae</taxon>
        <taxon>Mytilinae</taxon>
        <taxon>Mytilus</taxon>
    </lineage>
</organism>
<comment type="caution">
    <text evidence="3">The sequence shown here is derived from an EMBL/GenBank/DDBJ whole genome shotgun (WGS) entry which is preliminary data.</text>
</comment>
<sequence>MDQQEKNRLVWHSYTLYMFKFAENIIKRTRKLAKEHCYGCEVDHPSQRHHTCIMWTDEEHLNLYFDEAFDSMKTETITAQWKEEIERLNIPELLMTRLFSFLEKEAPSREAIQVTAERMRALEEHNERSIQGPRKIYYQFSQGGAYVGPDKLYRILKSKGITLGIHRVRKWLQDQDSYSLQKPARKSFRKARVVVSGIDDQFDADLANMSNLKDSNDQFSQLLFVIDIFSKYLWIQPLKNKTAKEVVRGFQVIFQNGRKCNKLRTDNGTEFTSNISKSYLQNEGIYHFTTQNSNTKANICERVIKTIKTKMYRYFTENRTYRYIDVLQDLTSSYNATPHRTLNNIAPKDVNTNNEADIWAHMYLKPKTSNKGLNPYHFKINDLVRIASKNSTFERSYDEHFTREIFKVRKRFRMQGIPMYRLKSFLDAAGEAGFIRGNFYENEMQKVHKNEDSLWYIEKKIRKRKRKGITEWLVKFEGWPKEYNQWVAEQDITDKADS</sequence>
<feature type="domain" description="Chromo" evidence="1">
    <location>
        <begin position="455"/>
        <end position="498"/>
    </location>
</feature>
<evidence type="ECO:0000259" key="1">
    <source>
        <dbReference type="PROSITE" id="PS50013"/>
    </source>
</evidence>
<evidence type="ECO:0008006" key="5">
    <source>
        <dbReference type="Google" id="ProtNLM"/>
    </source>
</evidence>
<dbReference type="AlphaFoldDB" id="A0A8S3VE26"/>
<dbReference type="Pfam" id="PF00665">
    <property type="entry name" value="rve"/>
    <property type="match status" value="1"/>
</dbReference>
<name>A0A8S3VE26_MYTED</name>
<dbReference type="OrthoDB" id="6155824at2759"/>
<protein>
    <recommendedName>
        <fullName evidence="5">Integrase catalytic domain-containing protein</fullName>
    </recommendedName>
</protein>
<dbReference type="Gene3D" id="3.30.420.10">
    <property type="entry name" value="Ribonuclease H-like superfamily/Ribonuclease H"/>
    <property type="match status" value="1"/>
</dbReference>
<dbReference type="Gene3D" id="2.40.50.40">
    <property type="match status" value="1"/>
</dbReference>
<dbReference type="InterPro" id="IPR036397">
    <property type="entry name" value="RNaseH_sf"/>
</dbReference>
<accession>A0A8S3VE26</accession>
<dbReference type="PROSITE" id="PS50013">
    <property type="entry name" value="CHROMO_2"/>
    <property type="match status" value="1"/>
</dbReference>
<dbReference type="InterPro" id="IPR001584">
    <property type="entry name" value="Integrase_cat-core"/>
</dbReference>
<evidence type="ECO:0000313" key="3">
    <source>
        <dbReference type="EMBL" id="CAG2256162.1"/>
    </source>
</evidence>
<dbReference type="PROSITE" id="PS50994">
    <property type="entry name" value="INTEGRASE"/>
    <property type="match status" value="1"/>
</dbReference>
<dbReference type="GO" id="GO:0003676">
    <property type="term" value="F:nucleic acid binding"/>
    <property type="evidence" value="ECO:0007669"/>
    <property type="project" value="InterPro"/>
</dbReference>
<dbReference type="EMBL" id="CAJPWZ010003296">
    <property type="protein sequence ID" value="CAG2256162.1"/>
    <property type="molecule type" value="Genomic_DNA"/>
</dbReference>
<dbReference type="GO" id="GO:0015074">
    <property type="term" value="P:DNA integration"/>
    <property type="evidence" value="ECO:0007669"/>
    <property type="project" value="InterPro"/>
</dbReference>
<dbReference type="PANTHER" id="PTHR46585">
    <property type="entry name" value="INTEGRASE CORE DOMAIN CONTAINING PROTEIN"/>
    <property type="match status" value="1"/>
</dbReference>
<dbReference type="Proteomes" id="UP000683360">
    <property type="component" value="Unassembled WGS sequence"/>
</dbReference>
<evidence type="ECO:0000313" key="4">
    <source>
        <dbReference type="Proteomes" id="UP000683360"/>
    </source>
</evidence>
<keyword evidence="4" id="KW-1185">Reference proteome</keyword>
<dbReference type="InterPro" id="IPR012337">
    <property type="entry name" value="RNaseH-like_sf"/>
</dbReference>
<dbReference type="InterPro" id="IPR000953">
    <property type="entry name" value="Chromo/chromo_shadow_dom"/>
</dbReference>
<evidence type="ECO:0000259" key="2">
    <source>
        <dbReference type="PROSITE" id="PS50994"/>
    </source>
</evidence>
<feature type="domain" description="Integrase catalytic" evidence="2">
    <location>
        <begin position="179"/>
        <end position="355"/>
    </location>
</feature>
<dbReference type="InterPro" id="IPR016197">
    <property type="entry name" value="Chromo-like_dom_sf"/>
</dbReference>
<dbReference type="SUPFAM" id="SSF53098">
    <property type="entry name" value="Ribonuclease H-like"/>
    <property type="match status" value="1"/>
</dbReference>
<proteinExistence type="predicted"/>
<gene>
    <name evidence="3" type="ORF">MEDL_67474</name>
</gene>
<dbReference type="PANTHER" id="PTHR46585:SF1">
    <property type="entry name" value="CHROMO DOMAIN-CONTAINING PROTEIN"/>
    <property type="match status" value="1"/>
</dbReference>
<dbReference type="SUPFAM" id="SSF54160">
    <property type="entry name" value="Chromo domain-like"/>
    <property type="match status" value="1"/>
</dbReference>